<keyword evidence="3" id="KW-0732">Signal</keyword>
<dbReference type="PANTHER" id="PTHR43798">
    <property type="entry name" value="MONOACYLGLYCEROL LIPASE"/>
    <property type="match status" value="1"/>
</dbReference>
<dbReference type="Proteomes" id="UP000198901">
    <property type="component" value="Unassembled WGS sequence"/>
</dbReference>
<dbReference type="GO" id="GO:0016020">
    <property type="term" value="C:membrane"/>
    <property type="evidence" value="ECO:0007669"/>
    <property type="project" value="TreeGrafter"/>
</dbReference>
<dbReference type="InterPro" id="IPR000073">
    <property type="entry name" value="AB_hydrolase_1"/>
</dbReference>
<dbReference type="GO" id="GO:0006508">
    <property type="term" value="P:proteolysis"/>
    <property type="evidence" value="ECO:0007669"/>
    <property type="project" value="InterPro"/>
</dbReference>
<dbReference type="EMBL" id="FNGS01000012">
    <property type="protein sequence ID" value="SDN05405.1"/>
    <property type="molecule type" value="Genomic_DNA"/>
</dbReference>
<evidence type="ECO:0000313" key="5">
    <source>
        <dbReference type="EMBL" id="SDN05405.1"/>
    </source>
</evidence>
<proteinExistence type="inferred from homology"/>
<dbReference type="PRINTS" id="PR00793">
    <property type="entry name" value="PROAMNOPTASE"/>
</dbReference>
<sequence>MRISFCLLFLFFIIPASNAQSLYLKTYGTPHHKPLIFLHGGPGNNALSFEATTAQRLADKGFYVLVYDRRGEGRSVDPDAAYTFQQTFDDLNQILKTNRIGKVTLLGASFGGLLAVRYAENYPQRVQNIVLIGALVTLQDTYSTIISSSRKQYEARNDTASLAQLKALETSDRSSYDFRSACFQHASRNGFFDVPNRTEEAQRLYAQLQGDTTYQGLQSRRNSVASKAFHEHEHYSTIDNLPLLPKLKARGIGLYAIYGKDDGLYSPAQVEAVRRVTGSAHIRYLDRCAHAPFLDQQTEFVTALVHWLR</sequence>
<evidence type="ECO:0000256" key="2">
    <source>
        <dbReference type="ARBA" id="ARBA00022801"/>
    </source>
</evidence>
<evidence type="ECO:0000313" key="6">
    <source>
        <dbReference type="Proteomes" id="UP000198901"/>
    </source>
</evidence>
<protein>
    <submittedName>
        <fullName evidence="5">Proline iminopeptidase</fullName>
    </submittedName>
</protein>
<evidence type="ECO:0000259" key="4">
    <source>
        <dbReference type="Pfam" id="PF00561"/>
    </source>
</evidence>
<dbReference type="RefSeq" id="WP_093208884.1">
    <property type="nucleotide sequence ID" value="NZ_FNGS01000012.1"/>
</dbReference>
<dbReference type="InterPro" id="IPR029058">
    <property type="entry name" value="AB_hydrolase_fold"/>
</dbReference>
<evidence type="ECO:0000256" key="1">
    <source>
        <dbReference type="ARBA" id="ARBA00010088"/>
    </source>
</evidence>
<feature type="chain" id="PRO_5011512684" evidence="3">
    <location>
        <begin position="20"/>
        <end position="309"/>
    </location>
</feature>
<dbReference type="OrthoDB" id="9796770at2"/>
<evidence type="ECO:0000256" key="3">
    <source>
        <dbReference type="SAM" id="SignalP"/>
    </source>
</evidence>
<dbReference type="Gene3D" id="3.40.50.1820">
    <property type="entry name" value="alpha/beta hydrolase"/>
    <property type="match status" value="1"/>
</dbReference>
<dbReference type="PANTHER" id="PTHR43798:SF33">
    <property type="entry name" value="HYDROLASE, PUTATIVE (AFU_ORTHOLOGUE AFUA_2G14860)-RELATED"/>
    <property type="match status" value="1"/>
</dbReference>
<dbReference type="PRINTS" id="PR00111">
    <property type="entry name" value="ABHYDROLASE"/>
</dbReference>
<dbReference type="STRING" id="563176.SAMN04488090_4859"/>
<dbReference type="Pfam" id="PF00561">
    <property type="entry name" value="Abhydrolase_1"/>
    <property type="match status" value="1"/>
</dbReference>
<comment type="similarity">
    <text evidence="1">Belongs to the peptidase S33 family.</text>
</comment>
<organism evidence="5 6">
    <name type="scientific">Siphonobacter aquaeclarae</name>
    <dbReference type="NCBI Taxonomy" id="563176"/>
    <lineage>
        <taxon>Bacteria</taxon>
        <taxon>Pseudomonadati</taxon>
        <taxon>Bacteroidota</taxon>
        <taxon>Cytophagia</taxon>
        <taxon>Cytophagales</taxon>
        <taxon>Cytophagaceae</taxon>
        <taxon>Siphonobacter</taxon>
    </lineage>
</organism>
<dbReference type="InterPro" id="IPR002410">
    <property type="entry name" value="Peptidase_S33"/>
</dbReference>
<dbReference type="AlphaFoldDB" id="A0A1G9YA67"/>
<dbReference type="InterPro" id="IPR050266">
    <property type="entry name" value="AB_hydrolase_sf"/>
</dbReference>
<name>A0A1G9YA67_9BACT</name>
<keyword evidence="6" id="KW-1185">Reference proteome</keyword>
<gene>
    <name evidence="5" type="ORF">SAMN04488090_4859</name>
</gene>
<dbReference type="GO" id="GO:0008233">
    <property type="term" value="F:peptidase activity"/>
    <property type="evidence" value="ECO:0007669"/>
    <property type="project" value="InterPro"/>
</dbReference>
<accession>A0A1G9YA67</accession>
<feature type="signal peptide" evidence="3">
    <location>
        <begin position="1"/>
        <end position="19"/>
    </location>
</feature>
<feature type="domain" description="AB hydrolase-1" evidence="4">
    <location>
        <begin position="33"/>
        <end position="279"/>
    </location>
</feature>
<dbReference type="SUPFAM" id="SSF53474">
    <property type="entry name" value="alpha/beta-Hydrolases"/>
    <property type="match status" value="1"/>
</dbReference>
<reference evidence="5 6" key="1">
    <citation type="submission" date="2016-10" db="EMBL/GenBank/DDBJ databases">
        <authorList>
            <person name="de Groot N.N."/>
        </authorList>
    </citation>
    <scope>NUCLEOTIDE SEQUENCE [LARGE SCALE GENOMIC DNA]</scope>
    <source>
        <strain evidence="5 6">DSM 21668</strain>
    </source>
</reference>
<keyword evidence="2" id="KW-0378">Hydrolase</keyword>